<gene>
    <name evidence="2" type="ORF">A2W48_03175</name>
</gene>
<evidence type="ECO:0000313" key="2">
    <source>
        <dbReference type="EMBL" id="OGF80551.1"/>
    </source>
</evidence>
<feature type="transmembrane region" description="Helical" evidence="1">
    <location>
        <begin position="203"/>
        <end position="221"/>
    </location>
</feature>
<accession>A0A1F5WZ22</accession>
<feature type="transmembrane region" description="Helical" evidence="1">
    <location>
        <begin position="298"/>
        <end position="324"/>
    </location>
</feature>
<keyword evidence="1" id="KW-0472">Membrane</keyword>
<dbReference type="AlphaFoldDB" id="A0A1F5WZ22"/>
<evidence type="ECO:0000313" key="3">
    <source>
        <dbReference type="Proteomes" id="UP000178299"/>
    </source>
</evidence>
<feature type="transmembrane region" description="Helical" evidence="1">
    <location>
        <begin position="72"/>
        <end position="94"/>
    </location>
</feature>
<feature type="transmembrane region" description="Helical" evidence="1">
    <location>
        <begin position="373"/>
        <end position="390"/>
    </location>
</feature>
<organism evidence="2 3">
    <name type="scientific">Candidatus Giovannonibacteria bacterium RIFCSPHIGHO2_12_44_12</name>
    <dbReference type="NCBI Taxonomy" id="1798340"/>
    <lineage>
        <taxon>Bacteria</taxon>
        <taxon>Candidatus Giovannoniibacteriota</taxon>
    </lineage>
</organism>
<feature type="transmembrane region" description="Helical" evidence="1">
    <location>
        <begin position="27"/>
        <end position="51"/>
    </location>
</feature>
<name>A0A1F5WZ22_9BACT</name>
<dbReference type="Proteomes" id="UP000178299">
    <property type="component" value="Unassembled WGS sequence"/>
</dbReference>
<feature type="transmembrane region" description="Helical" evidence="1">
    <location>
        <begin position="157"/>
        <end position="174"/>
    </location>
</feature>
<feature type="transmembrane region" description="Helical" evidence="1">
    <location>
        <begin position="233"/>
        <end position="255"/>
    </location>
</feature>
<comment type="caution">
    <text evidence="2">The sequence shown here is derived from an EMBL/GenBank/DDBJ whole genome shotgun (WGS) entry which is preliminary data.</text>
</comment>
<sequence length="541" mass="61613">MADAFVIKKSYFRIFPRLAGIYRPENWVLLLAFLAAGAATIWSFFNGYITAYGDAESHLNIAKRVIDSLTPGFAQLGGIWLPLPHIFLIPFVYFDWLWRTGLAGSIVSGIAFIISAIYIYKIARLMTENKWASLASALVFISNPNVLYLQSTPMTELSLIAFFILSSYHFILFLKSEELLPLIMAALFGFCATLSRYDGWALVLMEVGILFLYYFPVAIGFRGKNLFKGAWPLFEGRLILFSTLAFVGIALWLLWDSLILGDPLYFTHSQFSANSQQQSWLERGELPAYHSIFVALKYYFVTAMSSSGVFIFIAGLLGMLALIFDRAAENRFFIILLLLVPFFFNVATLFLGQSVIFIPGLTPTTFEWTLFNVRYGVMMVPFAAIFLGYLAHKSGTFGRTLLAALIIIQAALFFIGFSPVLALEDGRRGLSSFIAKIPDAQYFLLNNYDYGLVLLDDYARAISIIRTNIPMENIIYVGNKPYWDESLREPEKYARWIVMQRSDAVWENLNDRPEINARLFKYFNKVYTSEDILIFRRISEN</sequence>
<feature type="transmembrane region" description="Helical" evidence="1">
    <location>
        <begin position="100"/>
        <end position="119"/>
    </location>
</feature>
<feature type="transmembrane region" description="Helical" evidence="1">
    <location>
        <begin position="336"/>
        <end position="361"/>
    </location>
</feature>
<feature type="transmembrane region" description="Helical" evidence="1">
    <location>
        <begin position="402"/>
        <end position="423"/>
    </location>
</feature>
<keyword evidence="1" id="KW-1133">Transmembrane helix</keyword>
<feature type="transmembrane region" description="Helical" evidence="1">
    <location>
        <begin position="179"/>
        <end position="197"/>
    </location>
</feature>
<protein>
    <submittedName>
        <fullName evidence="2">Uncharacterized protein</fullName>
    </submittedName>
</protein>
<keyword evidence="1" id="KW-0812">Transmembrane</keyword>
<dbReference type="EMBL" id="MFHS01000037">
    <property type="protein sequence ID" value="OGF80551.1"/>
    <property type="molecule type" value="Genomic_DNA"/>
</dbReference>
<proteinExistence type="predicted"/>
<reference evidence="2 3" key="1">
    <citation type="journal article" date="2016" name="Nat. Commun.">
        <title>Thousands of microbial genomes shed light on interconnected biogeochemical processes in an aquifer system.</title>
        <authorList>
            <person name="Anantharaman K."/>
            <person name="Brown C.T."/>
            <person name="Hug L.A."/>
            <person name="Sharon I."/>
            <person name="Castelle C.J."/>
            <person name="Probst A.J."/>
            <person name="Thomas B.C."/>
            <person name="Singh A."/>
            <person name="Wilkins M.J."/>
            <person name="Karaoz U."/>
            <person name="Brodie E.L."/>
            <person name="Williams K.H."/>
            <person name="Hubbard S.S."/>
            <person name="Banfield J.F."/>
        </authorList>
    </citation>
    <scope>NUCLEOTIDE SEQUENCE [LARGE SCALE GENOMIC DNA]</scope>
</reference>
<evidence type="ECO:0000256" key="1">
    <source>
        <dbReference type="SAM" id="Phobius"/>
    </source>
</evidence>